<dbReference type="InterPro" id="IPR019700">
    <property type="entry name" value="Sigma-G_inhibitor_Gin"/>
</dbReference>
<dbReference type="RefSeq" id="WP_093855103.1">
    <property type="nucleotide sequence ID" value="NZ_BJVZ01000022.1"/>
</dbReference>
<dbReference type="Proteomes" id="UP000199334">
    <property type="component" value="Unassembled WGS sequence"/>
</dbReference>
<dbReference type="AlphaFoldDB" id="A0A1G9W2V7"/>
<keyword evidence="2" id="KW-1185">Reference proteome</keyword>
<name>A0A1G9W2V7_9BACI</name>
<reference evidence="1 2" key="1">
    <citation type="submission" date="2016-10" db="EMBL/GenBank/DDBJ databases">
        <authorList>
            <person name="de Groot N.N."/>
        </authorList>
    </citation>
    <scope>NUCLEOTIDE SEQUENCE [LARGE SCALE GENOMIC DNA]</scope>
    <source>
        <strain evidence="1 2">CGMCC 1.3442</strain>
    </source>
</reference>
<dbReference type="OrthoDB" id="2886653at2"/>
<dbReference type="EMBL" id="FNIG01000001">
    <property type="protein sequence ID" value="SDM78526.1"/>
    <property type="molecule type" value="Genomic_DNA"/>
</dbReference>
<evidence type="ECO:0000313" key="1">
    <source>
        <dbReference type="EMBL" id="SDM78526.1"/>
    </source>
</evidence>
<protein>
    <submittedName>
        <fullName evidence="1">Inhibitor of sigma-G Gin</fullName>
    </submittedName>
</protein>
<sequence>MESKSMKQCKICEEWKTEGIYLFISFICSNCEKEILETDPTDERYQYYVDRLRRSQAPKNLLIQ</sequence>
<dbReference type="Pfam" id="PF10764">
    <property type="entry name" value="Gin"/>
    <property type="match status" value="1"/>
</dbReference>
<evidence type="ECO:0000313" key="2">
    <source>
        <dbReference type="Proteomes" id="UP000199334"/>
    </source>
</evidence>
<organism evidence="1 2">
    <name type="scientific">Tenuibacillus multivorans</name>
    <dbReference type="NCBI Taxonomy" id="237069"/>
    <lineage>
        <taxon>Bacteria</taxon>
        <taxon>Bacillati</taxon>
        <taxon>Bacillota</taxon>
        <taxon>Bacilli</taxon>
        <taxon>Bacillales</taxon>
        <taxon>Bacillaceae</taxon>
        <taxon>Tenuibacillus</taxon>
    </lineage>
</organism>
<dbReference type="STRING" id="237069.SAMN05216498_0575"/>
<accession>A0A1G9W2V7</accession>
<gene>
    <name evidence="1" type="ORF">SAMN05216498_0575</name>
</gene>
<proteinExistence type="predicted"/>